<name>A0A8T4L7G0_9ARCH</name>
<keyword evidence="1" id="KW-0472">Membrane</keyword>
<feature type="transmembrane region" description="Helical" evidence="1">
    <location>
        <begin position="6"/>
        <end position="29"/>
    </location>
</feature>
<reference evidence="2" key="1">
    <citation type="submission" date="2021-03" db="EMBL/GenBank/DDBJ databases">
        <authorList>
            <person name="Jaffe A."/>
        </authorList>
    </citation>
    <scope>NUCLEOTIDE SEQUENCE</scope>
    <source>
        <strain evidence="2">RIFCSPLOWO2_01_FULL_AR10_48_17</strain>
    </source>
</reference>
<dbReference type="EMBL" id="JAGVWC010000009">
    <property type="protein sequence ID" value="MBS3061459.1"/>
    <property type="molecule type" value="Genomic_DNA"/>
</dbReference>
<dbReference type="AlphaFoldDB" id="A0A8T4L7G0"/>
<protein>
    <submittedName>
        <fullName evidence="2">Uncharacterized protein</fullName>
    </submittedName>
</protein>
<evidence type="ECO:0000313" key="2">
    <source>
        <dbReference type="EMBL" id="MBS3061459.1"/>
    </source>
</evidence>
<sequence length="99" mass="10742">MNLLIAVVLMLLGATYSEFWIVIGIAAIMVLTERNLSTFVMMTLAIVLIYGFKGVLSDYIPHILLGMIILALVFNKPAQQPQGMDMGGLEGLYGPPPMG</sequence>
<evidence type="ECO:0000256" key="1">
    <source>
        <dbReference type="SAM" id="Phobius"/>
    </source>
</evidence>
<proteinExistence type="predicted"/>
<comment type="caution">
    <text evidence="2">The sequence shown here is derived from an EMBL/GenBank/DDBJ whole genome shotgun (WGS) entry which is preliminary data.</text>
</comment>
<organism evidence="2 3">
    <name type="scientific">Candidatus Iainarchaeum sp</name>
    <dbReference type="NCBI Taxonomy" id="3101447"/>
    <lineage>
        <taxon>Archaea</taxon>
        <taxon>Candidatus Iainarchaeota</taxon>
        <taxon>Candidatus Iainarchaeia</taxon>
        <taxon>Candidatus Iainarchaeales</taxon>
        <taxon>Candidatus Iainarchaeaceae</taxon>
        <taxon>Candidatus Iainarchaeum</taxon>
    </lineage>
</organism>
<keyword evidence="1" id="KW-0812">Transmembrane</keyword>
<reference evidence="2" key="2">
    <citation type="submission" date="2021-05" db="EMBL/GenBank/DDBJ databases">
        <title>Protein family content uncovers lineage relationships and bacterial pathway maintenance mechanisms in DPANN archaea.</title>
        <authorList>
            <person name="Castelle C.J."/>
            <person name="Meheust R."/>
            <person name="Jaffe A.L."/>
            <person name="Seitz K."/>
            <person name="Gong X."/>
            <person name="Baker B.J."/>
            <person name="Banfield J.F."/>
        </authorList>
    </citation>
    <scope>NUCLEOTIDE SEQUENCE</scope>
    <source>
        <strain evidence="2">RIFCSPLOWO2_01_FULL_AR10_48_17</strain>
    </source>
</reference>
<gene>
    <name evidence="2" type="ORF">J4215_02645</name>
</gene>
<dbReference type="Proteomes" id="UP000675968">
    <property type="component" value="Unassembled WGS sequence"/>
</dbReference>
<accession>A0A8T4L7G0</accession>
<keyword evidence="1" id="KW-1133">Transmembrane helix</keyword>
<evidence type="ECO:0000313" key="3">
    <source>
        <dbReference type="Proteomes" id="UP000675968"/>
    </source>
</evidence>